<proteinExistence type="predicted"/>
<sequence length="29" mass="3435">MCFIEYPSIPDLGNDDFDIFDILDILIMR</sequence>
<comment type="caution">
    <text evidence="1">The sequence shown here is derived from an EMBL/GenBank/DDBJ whole genome shotgun (WGS) entry which is preliminary data.</text>
</comment>
<dbReference type="EMBL" id="AFZG01000030">
    <property type="protein sequence ID" value="EHL19063.1"/>
    <property type="molecule type" value="Genomic_DNA"/>
</dbReference>
<accession>G9XD58</accession>
<name>G9XD58_9FIRM</name>
<organism evidence="1 2">
    <name type="scientific">Peptoanaerobacter stomatis</name>
    <dbReference type="NCBI Taxonomy" id="796937"/>
    <lineage>
        <taxon>Bacteria</taxon>
        <taxon>Bacillati</taxon>
        <taxon>Bacillota</taxon>
        <taxon>Clostridia</taxon>
        <taxon>Peptostreptococcales</taxon>
        <taxon>Filifactoraceae</taxon>
        <taxon>Peptoanaerobacter</taxon>
    </lineage>
</organism>
<gene>
    <name evidence="1" type="ORF">HMPREF9628_00297</name>
</gene>
<protein>
    <submittedName>
        <fullName evidence="1">Uncharacterized protein</fullName>
    </submittedName>
</protein>
<dbReference type="HOGENOM" id="CLU_3409881_0_0_9"/>
<evidence type="ECO:0000313" key="2">
    <source>
        <dbReference type="Proteomes" id="UP000003379"/>
    </source>
</evidence>
<evidence type="ECO:0000313" key="1">
    <source>
        <dbReference type="EMBL" id="EHL19063.1"/>
    </source>
</evidence>
<dbReference type="Proteomes" id="UP000003379">
    <property type="component" value="Unassembled WGS sequence"/>
</dbReference>
<reference evidence="1 2" key="1">
    <citation type="submission" date="2011-08" db="EMBL/GenBank/DDBJ databases">
        <title>The Genome Sequence of Eubacteriaceae bacterium CM5.</title>
        <authorList>
            <consortium name="The Broad Institute Genome Sequencing Platform"/>
            <person name="Earl A."/>
            <person name="Ward D."/>
            <person name="Feldgarden M."/>
            <person name="Gevers D."/>
            <person name="Sizova M."/>
            <person name="Hazen A."/>
            <person name="Epstein S."/>
            <person name="Young S.K."/>
            <person name="Zeng Q."/>
            <person name="Gargeya S."/>
            <person name="Fitzgerald M."/>
            <person name="Haas B."/>
            <person name="Abouelleil A."/>
            <person name="Alvarado L."/>
            <person name="Arachchi H.M."/>
            <person name="Berlin A."/>
            <person name="Brown A."/>
            <person name="Chapman S.B."/>
            <person name="Chen Z."/>
            <person name="Dunbar C."/>
            <person name="Freedman E."/>
            <person name="Gearin G."/>
            <person name="Gellesch M."/>
            <person name="Goldberg J."/>
            <person name="Griggs A."/>
            <person name="Gujja S."/>
            <person name="Heiman D."/>
            <person name="Howarth C."/>
            <person name="Larson L."/>
            <person name="Lui A."/>
            <person name="MacDonald P.J.P."/>
            <person name="Montmayeur A."/>
            <person name="Murphy C."/>
            <person name="Neiman D."/>
            <person name="Pearson M."/>
            <person name="Priest M."/>
            <person name="Roberts A."/>
            <person name="Saif S."/>
            <person name="Shea T."/>
            <person name="Shenoy N."/>
            <person name="Sisk P."/>
            <person name="Stolte C."/>
            <person name="Sykes S."/>
            <person name="Wortman J."/>
            <person name="Nusbaum C."/>
            <person name="Birren B."/>
        </authorList>
    </citation>
    <scope>NUCLEOTIDE SEQUENCE [LARGE SCALE GENOMIC DNA]</scope>
    <source>
        <strain evidence="1 2">CM5</strain>
    </source>
</reference>
<dbReference type="AlphaFoldDB" id="G9XD58"/>